<evidence type="ECO:0000313" key="2">
    <source>
        <dbReference type="EMBL" id="RVW83289.1"/>
    </source>
</evidence>
<sequence>MTKYGMATMDSSISDATSTQEAPIPSNNGGSDSVALLIKLNGQNYLQWSHIVMMFICGRGKDGYLTGAMP</sequence>
<comment type="caution">
    <text evidence="2">The sequence shown here is derived from an EMBL/GenBank/DDBJ whole genome shotgun (WGS) entry which is preliminary data.</text>
</comment>
<evidence type="ECO:0008006" key="4">
    <source>
        <dbReference type="Google" id="ProtNLM"/>
    </source>
</evidence>
<evidence type="ECO:0000256" key="1">
    <source>
        <dbReference type="SAM" id="MobiDB-lite"/>
    </source>
</evidence>
<dbReference type="Proteomes" id="UP000288805">
    <property type="component" value="Unassembled WGS sequence"/>
</dbReference>
<accession>A0A438HFZ9</accession>
<name>A0A438HFZ9_VITVI</name>
<dbReference type="AlphaFoldDB" id="A0A438HFZ9"/>
<protein>
    <recommendedName>
        <fullName evidence="4">Retrotransposon Copia-like N-terminal domain-containing protein</fullName>
    </recommendedName>
</protein>
<proteinExistence type="predicted"/>
<feature type="compositionally biased region" description="Polar residues" evidence="1">
    <location>
        <begin position="9"/>
        <end position="27"/>
    </location>
</feature>
<dbReference type="EMBL" id="QGNW01000230">
    <property type="protein sequence ID" value="RVW83289.1"/>
    <property type="molecule type" value="Genomic_DNA"/>
</dbReference>
<evidence type="ECO:0000313" key="3">
    <source>
        <dbReference type="Proteomes" id="UP000288805"/>
    </source>
</evidence>
<organism evidence="2 3">
    <name type="scientific">Vitis vinifera</name>
    <name type="common">Grape</name>
    <dbReference type="NCBI Taxonomy" id="29760"/>
    <lineage>
        <taxon>Eukaryota</taxon>
        <taxon>Viridiplantae</taxon>
        <taxon>Streptophyta</taxon>
        <taxon>Embryophyta</taxon>
        <taxon>Tracheophyta</taxon>
        <taxon>Spermatophyta</taxon>
        <taxon>Magnoliopsida</taxon>
        <taxon>eudicotyledons</taxon>
        <taxon>Gunneridae</taxon>
        <taxon>Pentapetalae</taxon>
        <taxon>rosids</taxon>
        <taxon>Vitales</taxon>
        <taxon>Vitaceae</taxon>
        <taxon>Viteae</taxon>
        <taxon>Vitis</taxon>
    </lineage>
</organism>
<gene>
    <name evidence="2" type="ORF">CK203_039599</name>
</gene>
<reference evidence="2 3" key="1">
    <citation type="journal article" date="2018" name="PLoS Genet.">
        <title>Population sequencing reveals clonal diversity and ancestral inbreeding in the grapevine cultivar Chardonnay.</title>
        <authorList>
            <person name="Roach M.J."/>
            <person name="Johnson D.L."/>
            <person name="Bohlmann J."/>
            <person name="van Vuuren H.J."/>
            <person name="Jones S.J."/>
            <person name="Pretorius I.S."/>
            <person name="Schmidt S.A."/>
            <person name="Borneman A.R."/>
        </authorList>
    </citation>
    <scope>NUCLEOTIDE SEQUENCE [LARGE SCALE GENOMIC DNA]</scope>
    <source>
        <strain evidence="3">cv. Chardonnay</strain>
        <tissue evidence="2">Leaf</tissue>
    </source>
</reference>
<feature type="region of interest" description="Disordered" evidence="1">
    <location>
        <begin position="1"/>
        <end position="27"/>
    </location>
</feature>